<accession>A0A150WTX4</accession>
<reference evidence="1 2" key="1">
    <citation type="submission" date="2016-03" db="EMBL/GenBank/DDBJ databases">
        <authorList>
            <person name="Ploux O."/>
        </authorList>
    </citation>
    <scope>NUCLEOTIDE SEQUENCE [LARGE SCALE GENOMIC DNA]</scope>
    <source>
        <strain evidence="1 2">BER2</strain>
    </source>
</reference>
<dbReference type="PANTHER" id="PTHR42830:SF1">
    <property type="entry name" value="OSMOTICALLY INDUCIBLE FAMILY PROTEIN"/>
    <property type="match status" value="1"/>
</dbReference>
<organism evidence="1 2">
    <name type="scientific">Bdellovibrio bacteriovorus</name>
    <dbReference type="NCBI Taxonomy" id="959"/>
    <lineage>
        <taxon>Bacteria</taxon>
        <taxon>Pseudomonadati</taxon>
        <taxon>Bdellovibrionota</taxon>
        <taxon>Bdellovibrionia</taxon>
        <taxon>Bdellovibrionales</taxon>
        <taxon>Pseudobdellovibrionaceae</taxon>
        <taxon>Bdellovibrio</taxon>
    </lineage>
</organism>
<dbReference type="InterPro" id="IPR015946">
    <property type="entry name" value="KH_dom-like_a/b"/>
</dbReference>
<dbReference type="Pfam" id="PF02566">
    <property type="entry name" value="OsmC"/>
    <property type="match status" value="1"/>
</dbReference>
<evidence type="ECO:0000313" key="2">
    <source>
        <dbReference type="Proteomes" id="UP000075391"/>
    </source>
</evidence>
<dbReference type="OrthoDB" id="5293393at2"/>
<dbReference type="InterPro" id="IPR052707">
    <property type="entry name" value="OsmC_Ohr_Peroxiredoxin"/>
</dbReference>
<gene>
    <name evidence="1" type="ORF">AZI85_14790</name>
</gene>
<dbReference type="NCBIfam" id="TIGR03562">
    <property type="entry name" value="osmo_induc_OsmC"/>
    <property type="match status" value="1"/>
</dbReference>
<dbReference type="InterPro" id="IPR019904">
    <property type="entry name" value="Peroxiredoxin_OsmC"/>
</dbReference>
<sequence length="150" mass="15995">MDRKATAVWKGNIQNGKGELTTESGALRNTPYTFNTRFGSELGTNPEELIGAAHAGCFTMALSGALMKKGFTADRLETSAVVSVQKEGEGFTITSSKLKLIAEVPDIDSKTFQTIAEEAKTGCPVSKLLKANITLDVEFRSSQRSASATT</sequence>
<dbReference type="SUPFAM" id="SSF82784">
    <property type="entry name" value="OsmC-like"/>
    <property type="match status" value="1"/>
</dbReference>
<dbReference type="EMBL" id="LUKF01000003">
    <property type="protein sequence ID" value="KYG69967.1"/>
    <property type="molecule type" value="Genomic_DNA"/>
</dbReference>
<name>A0A150WTX4_BDEBC</name>
<dbReference type="GO" id="GO:0006979">
    <property type="term" value="P:response to oxidative stress"/>
    <property type="evidence" value="ECO:0007669"/>
    <property type="project" value="InterPro"/>
</dbReference>
<dbReference type="GO" id="GO:0004601">
    <property type="term" value="F:peroxidase activity"/>
    <property type="evidence" value="ECO:0007669"/>
    <property type="project" value="InterPro"/>
</dbReference>
<dbReference type="InterPro" id="IPR036102">
    <property type="entry name" value="OsmC/Ohrsf"/>
</dbReference>
<protein>
    <submittedName>
        <fullName evidence="1">Osmotically inducible protein OsmC</fullName>
    </submittedName>
</protein>
<proteinExistence type="predicted"/>
<dbReference type="Gene3D" id="3.30.300.20">
    <property type="match status" value="1"/>
</dbReference>
<dbReference type="PANTHER" id="PTHR42830">
    <property type="entry name" value="OSMOTICALLY INDUCIBLE FAMILY PROTEIN"/>
    <property type="match status" value="1"/>
</dbReference>
<dbReference type="AlphaFoldDB" id="A0A150WTX4"/>
<dbReference type="InterPro" id="IPR003718">
    <property type="entry name" value="OsmC/Ohr_fam"/>
</dbReference>
<evidence type="ECO:0000313" key="1">
    <source>
        <dbReference type="EMBL" id="KYG69967.1"/>
    </source>
</evidence>
<dbReference type="Proteomes" id="UP000075391">
    <property type="component" value="Unassembled WGS sequence"/>
</dbReference>
<comment type="caution">
    <text evidence="1">The sequence shown here is derived from an EMBL/GenBank/DDBJ whole genome shotgun (WGS) entry which is preliminary data.</text>
</comment>
<dbReference type="RefSeq" id="WP_063242883.1">
    <property type="nucleotide sequence ID" value="NZ_LUKF01000003.1"/>
</dbReference>